<feature type="compositionally biased region" description="Low complexity" evidence="1">
    <location>
        <begin position="38"/>
        <end position="80"/>
    </location>
</feature>
<keyword evidence="3" id="KW-1185">Reference proteome</keyword>
<evidence type="ECO:0000256" key="1">
    <source>
        <dbReference type="SAM" id="MobiDB-lite"/>
    </source>
</evidence>
<protein>
    <submittedName>
        <fullName evidence="2">Uncharacterized protein</fullName>
    </submittedName>
</protein>
<dbReference type="Proteomes" id="UP001283361">
    <property type="component" value="Unassembled WGS sequence"/>
</dbReference>
<name>A0AAE0Y355_9GAST</name>
<proteinExistence type="predicted"/>
<evidence type="ECO:0000313" key="2">
    <source>
        <dbReference type="EMBL" id="KAK3730779.1"/>
    </source>
</evidence>
<dbReference type="AlphaFoldDB" id="A0AAE0Y355"/>
<comment type="caution">
    <text evidence="2">The sequence shown here is derived from an EMBL/GenBank/DDBJ whole genome shotgun (WGS) entry which is preliminary data.</text>
</comment>
<sequence length="208" mass="22870">MKCAHCFYTSLSTSITAAIDTPISEASLSLENTPATPSHASSSGEESSQTTPNTSASPTSSAVQPTSSSTQDQESSETPSKLYPSSSAPDTITQTKDSREENRSDFGFIADVILVEKVRMNYQRWLSWSMIGFHICFSSGPATSYSISLNKVDDTLSKFLLAPRRLKSKTGMDWWFKLDLIGQPELYRHRSAIVHFRLKHTSGEGGLF</sequence>
<feature type="compositionally biased region" description="Polar residues" evidence="1">
    <location>
        <begin position="83"/>
        <end position="95"/>
    </location>
</feature>
<accession>A0AAE0Y355</accession>
<feature type="region of interest" description="Disordered" evidence="1">
    <location>
        <begin position="28"/>
        <end position="100"/>
    </location>
</feature>
<reference evidence="2" key="1">
    <citation type="journal article" date="2023" name="G3 (Bethesda)">
        <title>A reference genome for the long-term kleptoplast-retaining sea slug Elysia crispata morphotype clarki.</title>
        <authorList>
            <person name="Eastman K.E."/>
            <person name="Pendleton A.L."/>
            <person name="Shaikh M.A."/>
            <person name="Suttiyut T."/>
            <person name="Ogas R."/>
            <person name="Tomko P."/>
            <person name="Gavelis G."/>
            <person name="Widhalm J.R."/>
            <person name="Wisecaver J.H."/>
        </authorList>
    </citation>
    <scope>NUCLEOTIDE SEQUENCE</scope>
    <source>
        <strain evidence="2">ECLA1</strain>
    </source>
</reference>
<dbReference type="EMBL" id="JAWDGP010007058">
    <property type="protein sequence ID" value="KAK3730779.1"/>
    <property type="molecule type" value="Genomic_DNA"/>
</dbReference>
<gene>
    <name evidence="2" type="ORF">RRG08_015695</name>
</gene>
<evidence type="ECO:0000313" key="3">
    <source>
        <dbReference type="Proteomes" id="UP001283361"/>
    </source>
</evidence>
<organism evidence="2 3">
    <name type="scientific">Elysia crispata</name>
    <name type="common">lettuce slug</name>
    <dbReference type="NCBI Taxonomy" id="231223"/>
    <lineage>
        <taxon>Eukaryota</taxon>
        <taxon>Metazoa</taxon>
        <taxon>Spiralia</taxon>
        <taxon>Lophotrochozoa</taxon>
        <taxon>Mollusca</taxon>
        <taxon>Gastropoda</taxon>
        <taxon>Heterobranchia</taxon>
        <taxon>Euthyneura</taxon>
        <taxon>Panpulmonata</taxon>
        <taxon>Sacoglossa</taxon>
        <taxon>Placobranchoidea</taxon>
        <taxon>Plakobranchidae</taxon>
        <taxon>Elysia</taxon>
    </lineage>
</organism>